<reference evidence="1" key="1">
    <citation type="submission" date="2022-06" db="EMBL/GenBank/DDBJ databases">
        <title>Leptospira isolates from biofilms formed at urban environments.</title>
        <authorList>
            <person name="Ribeiro P.S."/>
            <person name="Sousa T."/>
            <person name="Carvalho N."/>
            <person name="Aburjaile F."/>
            <person name="Neves F."/>
            <person name="Oliveira D."/>
            <person name="Blanco L."/>
            <person name="Lima J."/>
            <person name="Costa F."/>
            <person name="Brenig B."/>
            <person name="Soares S."/>
            <person name="Ramos R."/>
            <person name="Goes-Neto A."/>
            <person name="Matiuzzi M."/>
            <person name="Azevedo V."/>
            <person name="Ristow P."/>
        </authorList>
    </citation>
    <scope>NUCLEOTIDE SEQUENCE</scope>
    <source>
        <strain evidence="1">VSF20</strain>
    </source>
</reference>
<comment type="caution">
    <text evidence="1">The sequence shown here is derived from an EMBL/GenBank/DDBJ whole genome shotgun (WGS) entry which is preliminary data.</text>
</comment>
<protein>
    <submittedName>
        <fullName evidence="1">Uncharacterized protein</fullName>
    </submittedName>
</protein>
<dbReference type="AlphaFoldDB" id="A0AAW5VM63"/>
<gene>
    <name evidence="1" type="ORF">ND862_19645</name>
</gene>
<feature type="non-terminal residue" evidence="1">
    <location>
        <position position="1"/>
    </location>
</feature>
<sequence>PLLKGSNILIPQSFLKKIFARFFCMIQPIAINELGETTLSVAEPLKEALASARLLAEREA</sequence>
<evidence type="ECO:0000313" key="2">
    <source>
        <dbReference type="Proteomes" id="UP001208540"/>
    </source>
</evidence>
<proteinExistence type="predicted"/>
<accession>A0AAW5VM63</accession>
<dbReference type="EMBL" id="JAMQPL010000117">
    <property type="protein sequence ID" value="MCW7532437.1"/>
    <property type="molecule type" value="Genomic_DNA"/>
</dbReference>
<organism evidence="1 2">
    <name type="scientific">Leptospira soteropolitanensis</name>
    <dbReference type="NCBI Taxonomy" id="2950025"/>
    <lineage>
        <taxon>Bacteria</taxon>
        <taxon>Pseudomonadati</taxon>
        <taxon>Spirochaetota</taxon>
        <taxon>Spirochaetia</taxon>
        <taxon>Leptospirales</taxon>
        <taxon>Leptospiraceae</taxon>
        <taxon>Leptospira</taxon>
    </lineage>
</organism>
<evidence type="ECO:0000313" key="1">
    <source>
        <dbReference type="EMBL" id="MCW7532437.1"/>
    </source>
</evidence>
<name>A0AAW5VM63_9LEPT</name>
<dbReference type="RefSeq" id="WP_265353649.1">
    <property type="nucleotide sequence ID" value="NZ_JAMQPL010000117.1"/>
</dbReference>
<dbReference type="Proteomes" id="UP001208540">
    <property type="component" value="Unassembled WGS sequence"/>
</dbReference>